<feature type="transmembrane region" description="Helical" evidence="1">
    <location>
        <begin position="16"/>
        <end position="33"/>
    </location>
</feature>
<evidence type="ECO:0000313" key="2">
    <source>
        <dbReference type="EMBL" id="EAV39594.1"/>
    </source>
</evidence>
<keyword evidence="1" id="KW-0472">Membrane</keyword>
<evidence type="ECO:0000313" key="3">
    <source>
        <dbReference type="Proteomes" id="UP000003346"/>
    </source>
</evidence>
<dbReference type="HOGENOM" id="CLU_2207346_0_0_9"/>
<feature type="transmembrane region" description="Helical" evidence="1">
    <location>
        <begin position="99"/>
        <end position="117"/>
    </location>
</feature>
<feature type="transmembrane region" description="Helical" evidence="1">
    <location>
        <begin position="45"/>
        <end position="63"/>
    </location>
</feature>
<dbReference type="Proteomes" id="UP000003346">
    <property type="component" value="Unassembled WGS sequence"/>
</dbReference>
<organism evidence="2 3">
    <name type="scientific">Oenococcus oeni ATCC BAA-1163</name>
    <dbReference type="NCBI Taxonomy" id="379360"/>
    <lineage>
        <taxon>Bacteria</taxon>
        <taxon>Bacillati</taxon>
        <taxon>Bacillota</taxon>
        <taxon>Bacilli</taxon>
        <taxon>Lactobacillales</taxon>
        <taxon>Lactobacillaceae</taxon>
        <taxon>Oenococcus</taxon>
    </lineage>
</organism>
<dbReference type="EMBL" id="AAUV01000047">
    <property type="protein sequence ID" value="EAV39594.1"/>
    <property type="molecule type" value="Genomic_DNA"/>
</dbReference>
<accession>A0NIR7</accession>
<keyword evidence="1" id="KW-1133">Transmembrane helix</keyword>
<keyword evidence="1" id="KW-0812">Transmembrane</keyword>
<protein>
    <recommendedName>
        <fullName evidence="4">Integral membrane protein</fullName>
    </recommendedName>
</protein>
<gene>
    <name evidence="2" type="ORF">OENOO_52017</name>
</gene>
<reference evidence="2 3" key="1">
    <citation type="submission" date="2006-11" db="EMBL/GenBank/DDBJ databases">
        <authorList>
            <consortium name="Laboratoire de Microbiologie (Universite Bourgogne)"/>
            <consortium name="GENOME Express"/>
            <consortium name="UMR Oenologie Ampelologie (Universite Bordeaux 2)"/>
            <person name="Guzzo J."/>
        </authorList>
    </citation>
    <scope>NUCLEOTIDE SEQUENCE [LARGE SCALE GENOMIC DNA]</scope>
    <source>
        <strain evidence="2 3">ATCC BAA-1163</strain>
    </source>
</reference>
<feature type="transmembrane region" description="Helical" evidence="1">
    <location>
        <begin position="69"/>
        <end position="87"/>
    </location>
</feature>
<evidence type="ECO:0000256" key="1">
    <source>
        <dbReference type="SAM" id="Phobius"/>
    </source>
</evidence>
<sequence>MELDQRTSGVTRMTDAMIIWILIAVYGVLMLLTSLSKAAVPLTKFFGFLGSFALIFATVIGIFHRGKLFAFILTLVGFVFVSTGAFIQGRQTTFHWLHHFVRGIMEVVVLVLLFIFLKL</sequence>
<comment type="caution">
    <text evidence="2">The sequence shown here is derived from an EMBL/GenBank/DDBJ whole genome shotgun (WGS) entry which is preliminary data.</text>
</comment>
<evidence type="ECO:0008006" key="4">
    <source>
        <dbReference type="Google" id="ProtNLM"/>
    </source>
</evidence>
<dbReference type="AlphaFoldDB" id="A0NIR7"/>
<proteinExistence type="predicted"/>
<name>A0NIR7_OENOE</name>